<protein>
    <recommendedName>
        <fullName evidence="2">7TM-DISM receptor extracellular domain-containing protein</fullName>
    </recommendedName>
</protein>
<dbReference type="RefSeq" id="WP_128121768.1">
    <property type="nucleotide sequence ID" value="NZ_CP076683.1"/>
</dbReference>
<dbReference type="EMBL" id="QNTV01000024">
    <property type="protein sequence ID" value="RBA52385.1"/>
    <property type="molecule type" value="Genomic_DNA"/>
</dbReference>
<dbReference type="InterPro" id="IPR011622">
    <property type="entry name" value="7TMR_DISM_rcpt_extracell_dom2"/>
</dbReference>
<dbReference type="Gene3D" id="2.60.40.2380">
    <property type="match status" value="1"/>
</dbReference>
<dbReference type="EMBL" id="CP076683">
    <property type="protein sequence ID" value="QWV18985.1"/>
    <property type="molecule type" value="Genomic_DNA"/>
</dbReference>
<gene>
    <name evidence="4" type="ORF">DQ403_20685</name>
    <name evidence="3" type="ORF">KQ248_10240</name>
</gene>
<sequence length="177" mass="19112">MQRLLVCLVCVFALSVLGWGSANSYALPVTDLSIAQSFDNRDINLEYLIAPDSETFSAVAGAAYAGAWQSNGKPTLNIGYQPAGAWVRFHLVNPSPDAVRRLLLIDWSFERVEARVLDRASGGWSEVVSTGSTVTPSERALKSPVLVLPLTQPPGAAEVTCVCRQRSPWFFPLGSST</sequence>
<evidence type="ECO:0000256" key="1">
    <source>
        <dbReference type="SAM" id="SignalP"/>
    </source>
</evidence>
<dbReference type="AlphaFoldDB" id="A0A365PPF6"/>
<reference evidence="4 5" key="1">
    <citation type="submission" date="2018-06" db="EMBL/GenBank/DDBJ databases">
        <title>Whole genome sequencing of four bacterial strains from South Shetland trench revealing bio-synthetic gene clusters.</title>
        <authorList>
            <person name="Abdel-Mageed W.M."/>
            <person name="Lehri B."/>
            <person name="Jarmusch S.A."/>
            <person name="Miranda K."/>
            <person name="Goodfellow M."/>
            <person name="Jaspars M."/>
            <person name="Karlyshev A.V."/>
        </authorList>
    </citation>
    <scope>NUCLEOTIDE SEQUENCE [LARGE SCALE GENOMIC DNA]</scope>
    <source>
        <strain evidence="4 5">SST2</strain>
    </source>
</reference>
<organism evidence="4 5">
    <name type="scientific">Stutzerimonas zhaodongensis</name>
    <dbReference type="NCBI Taxonomy" id="1176257"/>
    <lineage>
        <taxon>Bacteria</taxon>
        <taxon>Pseudomonadati</taxon>
        <taxon>Pseudomonadota</taxon>
        <taxon>Gammaproteobacteria</taxon>
        <taxon>Pseudomonadales</taxon>
        <taxon>Pseudomonadaceae</taxon>
        <taxon>Stutzerimonas</taxon>
    </lineage>
</organism>
<name>A0A365PPF6_9GAMM</name>
<evidence type="ECO:0000313" key="4">
    <source>
        <dbReference type="EMBL" id="RBA52385.1"/>
    </source>
</evidence>
<feature type="domain" description="7TM-DISM receptor extracellular" evidence="2">
    <location>
        <begin position="52"/>
        <end position="167"/>
    </location>
</feature>
<feature type="signal peptide" evidence="1">
    <location>
        <begin position="1"/>
        <end position="26"/>
    </location>
</feature>
<proteinExistence type="predicted"/>
<reference evidence="3 6" key="2">
    <citation type="submission" date="2021-06" db="EMBL/GenBank/DDBJ databases">
        <title>Microbial metabolic specificity influences pelagic lipid remineralization.</title>
        <authorList>
            <person name="Behrendt L."/>
            <person name="Hunter J.E."/>
            <person name="Alcolombri U."/>
            <person name="Smriga S."/>
            <person name="Mincer T."/>
            <person name="Lowenstein D.P."/>
            <person name="Peaudecerf F.J."/>
            <person name="Fernandez V.I."/>
            <person name="Fredricks H."/>
            <person name="Almblad H."/>
            <person name="Harrison J.J."/>
            <person name="Stocker R."/>
            <person name="Van Mooy B.A.S."/>
        </authorList>
    </citation>
    <scope>NUCLEOTIDE SEQUENCE [LARGE SCALE GENOMIC DNA]</scope>
    <source>
        <strain evidence="3 6">A252</strain>
    </source>
</reference>
<feature type="chain" id="PRO_5016841934" description="7TM-DISM receptor extracellular domain-containing protein" evidence="1">
    <location>
        <begin position="27"/>
        <end position="177"/>
    </location>
</feature>
<dbReference type="Proteomes" id="UP000252554">
    <property type="component" value="Unassembled WGS sequence"/>
</dbReference>
<keyword evidence="6" id="KW-1185">Reference proteome</keyword>
<dbReference type="Pfam" id="PF07696">
    <property type="entry name" value="7TMR-DISMED2"/>
    <property type="match status" value="1"/>
</dbReference>
<keyword evidence="1" id="KW-0732">Signal</keyword>
<evidence type="ECO:0000313" key="3">
    <source>
        <dbReference type="EMBL" id="QWV18985.1"/>
    </source>
</evidence>
<evidence type="ECO:0000313" key="5">
    <source>
        <dbReference type="Proteomes" id="UP000252554"/>
    </source>
</evidence>
<accession>A0A365PPF6</accession>
<dbReference type="Proteomes" id="UP000683436">
    <property type="component" value="Chromosome"/>
</dbReference>
<evidence type="ECO:0000313" key="6">
    <source>
        <dbReference type="Proteomes" id="UP000683436"/>
    </source>
</evidence>
<evidence type="ECO:0000259" key="2">
    <source>
        <dbReference type="Pfam" id="PF07696"/>
    </source>
</evidence>